<proteinExistence type="predicted"/>
<evidence type="ECO:0000313" key="3">
    <source>
        <dbReference type="Proteomes" id="UP001187192"/>
    </source>
</evidence>
<keyword evidence="3" id="KW-1185">Reference proteome</keyword>
<reference evidence="2" key="1">
    <citation type="submission" date="2023-07" db="EMBL/GenBank/DDBJ databases">
        <title>draft genome sequence of fig (Ficus carica).</title>
        <authorList>
            <person name="Takahashi T."/>
            <person name="Nishimura K."/>
        </authorList>
    </citation>
    <scope>NUCLEOTIDE SEQUENCE</scope>
</reference>
<protein>
    <submittedName>
        <fullName evidence="2">Uncharacterized protein</fullName>
    </submittedName>
</protein>
<dbReference type="Proteomes" id="UP001187192">
    <property type="component" value="Unassembled WGS sequence"/>
</dbReference>
<evidence type="ECO:0000256" key="1">
    <source>
        <dbReference type="SAM" id="MobiDB-lite"/>
    </source>
</evidence>
<accession>A0AA88D2E7</accession>
<gene>
    <name evidence="2" type="ORF">TIFTF001_010892</name>
</gene>
<dbReference type="EMBL" id="BTGU01000013">
    <property type="protein sequence ID" value="GMN41665.1"/>
    <property type="molecule type" value="Genomic_DNA"/>
</dbReference>
<sequence>MLLQPKLEWGSYGSFMGFEPWWTKEEAKEGIIPFANPSTPKKRTKPPPYTTSKSPMYIEIGVVSNRQCRFGHHWILACGKSAEHRRKSIGGSSSVFADWIGAVQSVFY</sequence>
<feature type="region of interest" description="Disordered" evidence="1">
    <location>
        <begin position="33"/>
        <end position="52"/>
    </location>
</feature>
<comment type="caution">
    <text evidence="2">The sequence shown here is derived from an EMBL/GenBank/DDBJ whole genome shotgun (WGS) entry which is preliminary data.</text>
</comment>
<name>A0AA88D2E7_FICCA</name>
<dbReference type="AlphaFoldDB" id="A0AA88D2E7"/>
<evidence type="ECO:0000313" key="2">
    <source>
        <dbReference type="EMBL" id="GMN41665.1"/>
    </source>
</evidence>
<organism evidence="2 3">
    <name type="scientific">Ficus carica</name>
    <name type="common">Common fig</name>
    <dbReference type="NCBI Taxonomy" id="3494"/>
    <lineage>
        <taxon>Eukaryota</taxon>
        <taxon>Viridiplantae</taxon>
        <taxon>Streptophyta</taxon>
        <taxon>Embryophyta</taxon>
        <taxon>Tracheophyta</taxon>
        <taxon>Spermatophyta</taxon>
        <taxon>Magnoliopsida</taxon>
        <taxon>eudicotyledons</taxon>
        <taxon>Gunneridae</taxon>
        <taxon>Pentapetalae</taxon>
        <taxon>rosids</taxon>
        <taxon>fabids</taxon>
        <taxon>Rosales</taxon>
        <taxon>Moraceae</taxon>
        <taxon>Ficeae</taxon>
        <taxon>Ficus</taxon>
    </lineage>
</organism>